<dbReference type="Pfam" id="PF02254">
    <property type="entry name" value="TrkA_N"/>
    <property type="match status" value="1"/>
</dbReference>
<dbReference type="GO" id="GO:0006813">
    <property type="term" value="P:potassium ion transport"/>
    <property type="evidence" value="ECO:0007669"/>
    <property type="project" value="InterPro"/>
</dbReference>
<evidence type="ECO:0000256" key="7">
    <source>
        <dbReference type="SAM" id="Phobius"/>
    </source>
</evidence>
<evidence type="ECO:0000256" key="4">
    <source>
        <dbReference type="ARBA" id="ARBA00022692"/>
    </source>
</evidence>
<dbReference type="HOGENOM" id="CLU_005126_12_0_0"/>
<gene>
    <name evidence="9" type="ordered locus">Mesil_2255</name>
</gene>
<proteinExistence type="inferred from homology"/>
<dbReference type="KEGG" id="msv:Mesil_2255"/>
<dbReference type="InterPro" id="IPR003148">
    <property type="entry name" value="RCK_N"/>
</dbReference>
<dbReference type="AlphaFoldDB" id="D7BIE7"/>
<dbReference type="RefSeq" id="WP_013158667.1">
    <property type="nucleotide sequence ID" value="NC_014212.1"/>
</dbReference>
<keyword evidence="4 7" id="KW-0812">Transmembrane</keyword>
<evidence type="ECO:0000256" key="6">
    <source>
        <dbReference type="ARBA" id="ARBA00023136"/>
    </source>
</evidence>
<keyword evidence="3" id="KW-0813">Transport</keyword>
<name>D7BIE7_ALLS1</name>
<dbReference type="STRING" id="526227.Mesil_2255"/>
<dbReference type="eggNOG" id="COG1226">
    <property type="taxonomic scope" value="Bacteria"/>
</dbReference>
<feature type="transmembrane region" description="Helical" evidence="7">
    <location>
        <begin position="101"/>
        <end position="121"/>
    </location>
</feature>
<comment type="similarity">
    <text evidence="2">Belongs to the monovalent cation:proton antiporter 2 (CPA2) transporter (TC 2.A.37) family.</text>
</comment>
<dbReference type="Proteomes" id="UP000001916">
    <property type="component" value="Chromosome"/>
</dbReference>
<feature type="transmembrane region" description="Helical" evidence="7">
    <location>
        <begin position="263"/>
        <end position="284"/>
    </location>
</feature>
<evidence type="ECO:0000313" key="9">
    <source>
        <dbReference type="EMBL" id="ADH64122.1"/>
    </source>
</evidence>
<feature type="transmembrane region" description="Helical" evidence="7">
    <location>
        <begin position="240"/>
        <end position="257"/>
    </location>
</feature>
<organism evidence="9 10">
    <name type="scientific">Allomeiothermus silvanus (strain ATCC 700542 / DSM 9946 / NBRC 106475 / NCIMB 13440 / VI-R2)</name>
    <name type="common">Thermus silvanus</name>
    <dbReference type="NCBI Taxonomy" id="526227"/>
    <lineage>
        <taxon>Bacteria</taxon>
        <taxon>Thermotogati</taxon>
        <taxon>Deinococcota</taxon>
        <taxon>Deinococci</taxon>
        <taxon>Thermales</taxon>
        <taxon>Thermaceae</taxon>
        <taxon>Allomeiothermus</taxon>
    </lineage>
</organism>
<keyword evidence="10" id="KW-1185">Reference proteome</keyword>
<keyword evidence="6 7" id="KW-0472">Membrane</keyword>
<evidence type="ECO:0000256" key="2">
    <source>
        <dbReference type="ARBA" id="ARBA00005551"/>
    </source>
</evidence>
<dbReference type="Gene3D" id="3.40.50.720">
    <property type="entry name" value="NAD(P)-binding Rossmann-like Domain"/>
    <property type="match status" value="1"/>
</dbReference>
<protein>
    <submittedName>
        <fullName evidence="9">Sodium/hydrogen exchanger</fullName>
    </submittedName>
</protein>
<evidence type="ECO:0000313" key="10">
    <source>
        <dbReference type="Proteomes" id="UP000001916"/>
    </source>
</evidence>
<keyword evidence="5 7" id="KW-1133">Transmembrane helix</keyword>
<dbReference type="SUPFAM" id="SSF51735">
    <property type="entry name" value="NAD(P)-binding Rossmann-fold domains"/>
    <property type="match status" value="1"/>
</dbReference>
<reference evidence="9" key="1">
    <citation type="journal article" date="2010" name="Stand. Genomic Sci.">
        <title>Complete genome sequence of Meiothermus silvanus type strain (VI-R2).</title>
        <authorList>
            <person name="Sikorski J."/>
            <person name="Tindall B.J."/>
            <person name="Lowry S."/>
            <person name="Lucas S."/>
            <person name="Nolan M."/>
            <person name="Copeland A."/>
            <person name="Glavina Del Rio T."/>
            <person name="Tice H."/>
            <person name="Cheng J.F."/>
            <person name="Han C."/>
            <person name="Pitluck S."/>
            <person name="Liolios K."/>
            <person name="Ivanova N."/>
            <person name="Mavromatis K."/>
            <person name="Mikhailova N."/>
            <person name="Pati A."/>
            <person name="Goodwin L."/>
            <person name="Chen A."/>
            <person name="Palaniappan K."/>
            <person name="Land M."/>
            <person name="Hauser L."/>
            <person name="Chang Y.J."/>
            <person name="Jeffries C.D."/>
            <person name="Rohde M."/>
            <person name="Goker M."/>
            <person name="Woyke T."/>
            <person name="Bristow J."/>
            <person name="Eisen J.A."/>
            <person name="Markowitz V."/>
            <person name="Hugenholtz P."/>
            <person name="Kyrpides N.C."/>
            <person name="Klenk H.P."/>
            <person name="Lapidus A."/>
        </authorList>
    </citation>
    <scope>NUCLEOTIDE SEQUENCE [LARGE SCALE GENOMIC DNA]</scope>
    <source>
        <strain evidence="9">DSM 9946</strain>
    </source>
</reference>
<feature type="transmembrane region" description="Helical" evidence="7">
    <location>
        <begin position="74"/>
        <end position="95"/>
    </location>
</feature>
<dbReference type="InterPro" id="IPR038770">
    <property type="entry name" value="Na+/solute_symporter_sf"/>
</dbReference>
<evidence type="ECO:0000256" key="1">
    <source>
        <dbReference type="ARBA" id="ARBA00004141"/>
    </source>
</evidence>
<dbReference type="PANTHER" id="PTHR42751">
    <property type="entry name" value="SODIUM/HYDROGEN EXCHANGER FAMILY/TRKA DOMAIN PROTEIN"/>
    <property type="match status" value="1"/>
</dbReference>
<feature type="transmembrane region" description="Helical" evidence="7">
    <location>
        <begin position="161"/>
        <end position="180"/>
    </location>
</feature>
<accession>D7BIE7</accession>
<dbReference type="PANTHER" id="PTHR42751:SF1">
    <property type="entry name" value="CATION_PROTON ANTIPORTER YBAL-RELATED"/>
    <property type="match status" value="1"/>
</dbReference>
<dbReference type="Pfam" id="PF00999">
    <property type="entry name" value="Na_H_Exchanger"/>
    <property type="match status" value="1"/>
</dbReference>
<comment type="subcellular location">
    <subcellularLocation>
        <location evidence="1">Membrane</location>
        <topology evidence="1">Multi-pass membrane protein</topology>
    </subcellularLocation>
</comment>
<dbReference type="GO" id="GO:1902600">
    <property type="term" value="P:proton transmembrane transport"/>
    <property type="evidence" value="ECO:0007669"/>
    <property type="project" value="InterPro"/>
</dbReference>
<dbReference type="InterPro" id="IPR006153">
    <property type="entry name" value="Cation/H_exchanger_TM"/>
</dbReference>
<sequence length="520" mass="55679">MEALWVGAAFALGLLGSQLGLPPLVGYLAAGFALAAFDIHSGEVLQYLGEIGVLLLLFTVGLKLRLASLVRPEVLGVGGLHLLLVGSLLALPLAFSLGAQAAVYLGLGLAFSSTVLAIKVLEDKRELNSYHGRVAIGILVLQDLVAVALLAFAGVKTPTPWVLALLALPLLRPLVFWLLAKSGHSELLLLFGLGLALAGGSIAQRVGISPELGALLFGAVLAGHPQTTELSRTLWGLKEAFLVAFFLNIGLAGLPTLRELMMGLGLLLLLPLKGLIFFGLFLAFGLRARTAFVTTLSLSSYSEFALIVAAPLIESGRLEESWGTVLAVAVASSLAVAAPLNQVAHRIYMRLEPWLSRFERKGRHPDEEPTSLGKARWLVVGMGRTGGAAYKLLESRGERVVGLDSDPDKLERHRAKGRRVLYGDAEDPELWERLELTGLKGVLLTLPDLESKVRALEGLRRRGFIGQIAATSYHREEDAVLEAAGANLIFHPFAEAGERLAERVLEESLPTALLEERPAS</sequence>
<feature type="transmembrane region" description="Helical" evidence="7">
    <location>
        <begin position="133"/>
        <end position="155"/>
    </location>
</feature>
<dbReference type="PROSITE" id="PS51201">
    <property type="entry name" value="RCK_N"/>
    <property type="match status" value="1"/>
</dbReference>
<dbReference type="Gene3D" id="1.20.1530.20">
    <property type="match status" value="1"/>
</dbReference>
<evidence type="ECO:0000256" key="3">
    <source>
        <dbReference type="ARBA" id="ARBA00022448"/>
    </source>
</evidence>
<dbReference type="eggNOG" id="COG4651">
    <property type="taxonomic scope" value="Bacteria"/>
</dbReference>
<feature type="transmembrane region" description="Helical" evidence="7">
    <location>
        <begin position="44"/>
        <end position="62"/>
    </location>
</feature>
<dbReference type="GO" id="GO:0015297">
    <property type="term" value="F:antiporter activity"/>
    <property type="evidence" value="ECO:0007669"/>
    <property type="project" value="InterPro"/>
</dbReference>
<dbReference type="InterPro" id="IPR036291">
    <property type="entry name" value="NAD(P)-bd_dom_sf"/>
</dbReference>
<feature type="domain" description="RCK N-terminal" evidence="8">
    <location>
        <begin position="374"/>
        <end position="493"/>
    </location>
</feature>
<feature type="transmembrane region" description="Helical" evidence="7">
    <location>
        <begin position="187"/>
        <end position="206"/>
    </location>
</feature>
<evidence type="ECO:0000259" key="8">
    <source>
        <dbReference type="PROSITE" id="PS51201"/>
    </source>
</evidence>
<dbReference type="GO" id="GO:0016020">
    <property type="term" value="C:membrane"/>
    <property type="evidence" value="ECO:0007669"/>
    <property type="project" value="UniProtKB-SubCell"/>
</dbReference>
<reference evidence="9" key="2">
    <citation type="submission" date="2010-05" db="EMBL/GenBank/DDBJ databases">
        <title>The complete chromosome of Meiothermus silvanus DSM 9946.</title>
        <authorList>
            <consortium name="US DOE Joint Genome Institute (JGI-PGF)"/>
            <person name="Lucas S."/>
            <person name="Copeland A."/>
            <person name="Lapidus A."/>
            <person name="Glavina del Rio T."/>
            <person name="Dalin E."/>
            <person name="Tice H."/>
            <person name="Bruce D."/>
            <person name="Goodwin L."/>
            <person name="Pitluck S."/>
            <person name="Kyrpides N."/>
            <person name="Mavromatis K."/>
            <person name="Mikhailova N."/>
            <person name="Lowry S."/>
            <person name="Clum A."/>
            <person name="Brettin T."/>
            <person name="Detter J.C."/>
            <person name="Han C."/>
            <person name="Larimer F."/>
            <person name="Land M."/>
            <person name="Hauser L."/>
            <person name="Markowitz V."/>
            <person name="Cheng J.-F."/>
            <person name="Hugenholtz P."/>
            <person name="Woyke T."/>
            <person name="Wu D."/>
            <person name="Tindall B."/>
            <person name="Pomrenke H.G."/>
            <person name="Schneider S."/>
            <person name="Klenk H.-P."/>
            <person name="Eisen J.A."/>
        </authorList>
    </citation>
    <scope>NUCLEOTIDE SEQUENCE</scope>
    <source>
        <strain evidence="9">DSM 9946</strain>
    </source>
</reference>
<evidence type="ECO:0000256" key="5">
    <source>
        <dbReference type="ARBA" id="ARBA00022989"/>
    </source>
</evidence>
<dbReference type="OrthoDB" id="9781411at2"/>
<dbReference type="EMBL" id="CP002042">
    <property type="protein sequence ID" value="ADH64122.1"/>
    <property type="molecule type" value="Genomic_DNA"/>
</dbReference>